<evidence type="ECO:0000256" key="6">
    <source>
        <dbReference type="ARBA" id="ARBA00023136"/>
    </source>
</evidence>
<dbReference type="GO" id="GO:0001836">
    <property type="term" value="P:release of cytochrome c from mitochondria"/>
    <property type="evidence" value="ECO:0007669"/>
    <property type="project" value="UniProtKB-ARBA"/>
</dbReference>
<dbReference type="RefSeq" id="XP_020644772.2">
    <property type="nucleotide sequence ID" value="XM_020789113.2"/>
</dbReference>
<dbReference type="Gene3D" id="1.10.437.10">
    <property type="entry name" value="Blc2-like"/>
    <property type="match status" value="1"/>
</dbReference>
<dbReference type="GO" id="GO:0035556">
    <property type="term" value="P:intracellular signal transduction"/>
    <property type="evidence" value="ECO:0007669"/>
    <property type="project" value="UniProtKB-ARBA"/>
</dbReference>
<dbReference type="RefSeq" id="XP_072855917.1">
    <property type="nucleotide sequence ID" value="XM_072999816.1"/>
</dbReference>
<name>A0A6J0TB90_9SAUR</name>
<comment type="function">
    <text evidence="7">Induces caspases and apoptosis. Counters the protective effect of BCL2.</text>
</comment>
<dbReference type="InterPro" id="IPR010479">
    <property type="entry name" value="BID"/>
</dbReference>
<keyword evidence="3 7" id="KW-0053">Apoptosis</keyword>
<dbReference type="PIRSF" id="PIRSF038018">
    <property type="entry name" value="BID"/>
    <property type="match status" value="1"/>
</dbReference>
<dbReference type="GO" id="GO:0033554">
    <property type="term" value="P:cellular response to stress"/>
    <property type="evidence" value="ECO:0007669"/>
    <property type="project" value="UniProtKB-ARBA"/>
</dbReference>
<keyword evidence="2 7" id="KW-0963">Cytoplasm</keyword>
<comment type="subcellular location">
    <subcellularLocation>
        <location evidence="7">Cytoplasm</location>
    </subcellularLocation>
    <subcellularLocation>
        <location evidence="7">Mitochondrion outer membrane</location>
    </subcellularLocation>
</comment>
<evidence type="ECO:0000256" key="3">
    <source>
        <dbReference type="ARBA" id="ARBA00022703"/>
    </source>
</evidence>
<evidence type="ECO:0000313" key="10">
    <source>
        <dbReference type="RefSeq" id="XP_020644773.2"/>
    </source>
</evidence>
<dbReference type="CTD" id="637"/>
<dbReference type="InterPro" id="IPR036834">
    <property type="entry name" value="Bcl-2-like_sf"/>
</dbReference>
<dbReference type="GO" id="GO:0005829">
    <property type="term" value="C:cytosol"/>
    <property type="evidence" value="ECO:0007669"/>
    <property type="project" value="UniProtKB-UniRule"/>
</dbReference>
<sequence>MNQGERSLQETRASILLYSFLQNSSNCSFASELCALKPQLLASATLHDDFDDGELQTDGNRFVRPQSDVLVSQSDEEIFRTIGAQLATIGDKLAAEIDPSIVQNLAQFMVGNVSEEAISSHMSQAVEAVVKRMPLEMEREKAMLIVTMVLAKKVANTVPSFLQQVFSTTVNYINHNLRDYVNNLAPES</sequence>
<reference evidence="9 10" key="1">
    <citation type="submission" date="2025-05" db="UniProtKB">
        <authorList>
            <consortium name="RefSeq"/>
        </authorList>
    </citation>
    <scope>IDENTIFICATION</scope>
</reference>
<dbReference type="GO" id="GO:0090200">
    <property type="term" value="P:positive regulation of release of cytochrome c from mitochondria"/>
    <property type="evidence" value="ECO:0007669"/>
    <property type="project" value="UniProtKB-ARBA"/>
</dbReference>
<dbReference type="GO" id="GO:2001238">
    <property type="term" value="P:positive regulation of extrinsic apoptotic signaling pathway"/>
    <property type="evidence" value="ECO:0007669"/>
    <property type="project" value="UniProtKB-UniRule"/>
</dbReference>
<evidence type="ECO:0000313" key="8">
    <source>
        <dbReference type="Proteomes" id="UP001652642"/>
    </source>
</evidence>
<evidence type="ECO:0000256" key="4">
    <source>
        <dbReference type="ARBA" id="ARBA00022787"/>
    </source>
</evidence>
<dbReference type="PANTHER" id="PTHR35447">
    <property type="entry name" value="BH3-INTERACTING DOMAIN DEATH AGONIST"/>
    <property type="match status" value="1"/>
</dbReference>
<dbReference type="OrthoDB" id="9941774at2759"/>
<keyword evidence="4 7" id="KW-1000">Mitochondrion outer membrane</keyword>
<comment type="domain">
    <text evidence="7">Intact BH3 motif is required by BIK, BID, BAK, BAD and BAX for their pro-apoptotic activity and for their interaction with anti-apoptotic members of the Bcl-2 family.</text>
</comment>
<dbReference type="RefSeq" id="XP_020644773.2">
    <property type="nucleotide sequence ID" value="XM_020789114.2"/>
</dbReference>
<protein>
    <recommendedName>
        <fullName evidence="1 7">BH3-interacting domain death agonist</fullName>
    </recommendedName>
</protein>
<organism evidence="8 10">
    <name type="scientific">Pogona vitticeps</name>
    <name type="common">central bearded dragon</name>
    <dbReference type="NCBI Taxonomy" id="103695"/>
    <lineage>
        <taxon>Eukaryota</taxon>
        <taxon>Metazoa</taxon>
        <taxon>Chordata</taxon>
        <taxon>Craniata</taxon>
        <taxon>Vertebrata</taxon>
        <taxon>Euteleostomi</taxon>
        <taxon>Lepidosauria</taxon>
        <taxon>Squamata</taxon>
        <taxon>Bifurcata</taxon>
        <taxon>Unidentata</taxon>
        <taxon>Episquamata</taxon>
        <taxon>Toxicofera</taxon>
        <taxon>Iguania</taxon>
        <taxon>Acrodonta</taxon>
        <taxon>Agamidae</taxon>
        <taxon>Amphibolurinae</taxon>
        <taxon>Pogona</taxon>
    </lineage>
</organism>
<dbReference type="KEGG" id="pvt:110076704"/>
<evidence type="ECO:0000256" key="1">
    <source>
        <dbReference type="ARBA" id="ARBA00015802"/>
    </source>
</evidence>
<evidence type="ECO:0000313" key="11">
    <source>
        <dbReference type="RefSeq" id="XP_072855917.1"/>
    </source>
</evidence>
<evidence type="ECO:0000256" key="7">
    <source>
        <dbReference type="PIRNR" id="PIRNR038018"/>
    </source>
</evidence>
<keyword evidence="8" id="KW-1185">Reference proteome</keyword>
<dbReference type="GO" id="GO:0005741">
    <property type="term" value="C:mitochondrial outer membrane"/>
    <property type="evidence" value="ECO:0007669"/>
    <property type="project" value="UniProtKB-SubCell"/>
</dbReference>
<dbReference type="SUPFAM" id="SSF56854">
    <property type="entry name" value="Bcl-2 inhibitors of programmed cell death"/>
    <property type="match status" value="1"/>
</dbReference>
<dbReference type="PANTHER" id="PTHR35447:SF1">
    <property type="entry name" value="BH3-INTERACTING DOMAIN DEATH AGONIST"/>
    <property type="match status" value="1"/>
</dbReference>
<keyword evidence="6 7" id="KW-0472">Membrane</keyword>
<dbReference type="GO" id="GO:2001244">
    <property type="term" value="P:positive regulation of intrinsic apoptotic signaling pathway"/>
    <property type="evidence" value="ECO:0007669"/>
    <property type="project" value="UniProtKB-UniRule"/>
</dbReference>
<evidence type="ECO:0000256" key="5">
    <source>
        <dbReference type="ARBA" id="ARBA00023128"/>
    </source>
</evidence>
<keyword evidence="5" id="KW-0496">Mitochondrion</keyword>
<accession>A0A6J0TB90</accession>
<dbReference type="GeneID" id="110076704"/>
<proteinExistence type="predicted"/>
<evidence type="ECO:0000313" key="9">
    <source>
        <dbReference type="RefSeq" id="XP_020644772.2"/>
    </source>
</evidence>
<evidence type="ECO:0000256" key="2">
    <source>
        <dbReference type="ARBA" id="ARBA00022490"/>
    </source>
</evidence>
<dbReference type="Pfam" id="PF06393">
    <property type="entry name" value="BID"/>
    <property type="match status" value="1"/>
</dbReference>
<dbReference type="AlphaFoldDB" id="A0A6J0TB90"/>
<gene>
    <name evidence="9 10 11" type="primary">BID</name>
</gene>
<comment type="subunit">
    <text evidence="7">Forms heterodimers either with the pro-apoptotic protein BAX or the anti-apoptotic protein BCL2.</text>
</comment>
<dbReference type="Proteomes" id="UP001652642">
    <property type="component" value="Chromosome 5"/>
</dbReference>